<evidence type="ECO:0000313" key="5">
    <source>
        <dbReference type="EMBL" id="OJG18972.1"/>
    </source>
</evidence>
<keyword evidence="3" id="KW-0786">Thiamine pyrophosphate</keyword>
<dbReference type="InterPro" id="IPR001017">
    <property type="entry name" value="DH_E1"/>
</dbReference>
<dbReference type="InterPro" id="IPR050642">
    <property type="entry name" value="PDH_E1_Alpha_Subunit"/>
</dbReference>
<reference evidence="5 6" key="1">
    <citation type="submission" date="2014-12" db="EMBL/GenBank/DDBJ databases">
        <title>Draft genome sequences of 29 type strains of Enterococci.</title>
        <authorList>
            <person name="Zhong Z."/>
            <person name="Sun Z."/>
            <person name="Liu W."/>
            <person name="Zhang W."/>
            <person name="Zhang H."/>
        </authorList>
    </citation>
    <scope>NUCLEOTIDE SEQUENCE [LARGE SCALE GENOMIC DNA]</scope>
    <source>
        <strain evidence="5 6">DSM 17029</strain>
    </source>
</reference>
<evidence type="ECO:0000259" key="4">
    <source>
        <dbReference type="Pfam" id="PF00676"/>
    </source>
</evidence>
<evidence type="ECO:0000256" key="1">
    <source>
        <dbReference type="ARBA" id="ARBA00001964"/>
    </source>
</evidence>
<keyword evidence="6" id="KW-1185">Reference proteome</keyword>
<keyword evidence="2" id="KW-0560">Oxidoreductase</keyword>
<dbReference type="PANTHER" id="PTHR11516:SF60">
    <property type="entry name" value="PYRUVATE DEHYDROGENASE E1 COMPONENT SUBUNIT ALPHA"/>
    <property type="match status" value="1"/>
</dbReference>
<comment type="caution">
    <text evidence="5">The sequence shown here is derived from an EMBL/GenBank/DDBJ whole genome shotgun (WGS) entry which is preliminary data.</text>
</comment>
<protein>
    <recommendedName>
        <fullName evidence="4">Dehydrogenase E1 component domain-containing protein</fullName>
    </recommendedName>
</protein>
<dbReference type="InterPro" id="IPR029061">
    <property type="entry name" value="THDP-binding"/>
</dbReference>
<proteinExistence type="predicted"/>
<dbReference type="STRING" id="214095.RU97_GL001590"/>
<dbReference type="Pfam" id="PF00676">
    <property type="entry name" value="E1_dh"/>
    <property type="match status" value="1"/>
</dbReference>
<evidence type="ECO:0000313" key="6">
    <source>
        <dbReference type="Proteomes" id="UP000181884"/>
    </source>
</evidence>
<gene>
    <name evidence="5" type="ORF">RU97_GL001590</name>
</gene>
<dbReference type="PANTHER" id="PTHR11516">
    <property type="entry name" value="PYRUVATE DEHYDROGENASE E1 COMPONENT, ALPHA SUBUNIT BACTERIAL AND ORGANELLAR"/>
    <property type="match status" value="1"/>
</dbReference>
<feature type="domain" description="Dehydrogenase E1 component" evidence="4">
    <location>
        <begin position="31"/>
        <end position="325"/>
    </location>
</feature>
<dbReference type="AlphaFoldDB" id="A0A1L8RH04"/>
<dbReference type="Gene3D" id="3.40.50.970">
    <property type="match status" value="1"/>
</dbReference>
<organism evidence="5 6">
    <name type="scientific">Enterococcus canis</name>
    <dbReference type="NCBI Taxonomy" id="214095"/>
    <lineage>
        <taxon>Bacteria</taxon>
        <taxon>Bacillati</taxon>
        <taxon>Bacillota</taxon>
        <taxon>Bacilli</taxon>
        <taxon>Lactobacillales</taxon>
        <taxon>Enterococcaceae</taxon>
        <taxon>Enterococcus</taxon>
    </lineage>
</organism>
<comment type="cofactor">
    <cofactor evidence="1">
        <name>thiamine diphosphate</name>
        <dbReference type="ChEBI" id="CHEBI:58937"/>
    </cofactor>
</comment>
<dbReference type="CDD" id="cd02000">
    <property type="entry name" value="TPP_E1_PDC_ADC_BCADC"/>
    <property type="match status" value="1"/>
</dbReference>
<dbReference type="Proteomes" id="UP000181884">
    <property type="component" value="Unassembled WGS sequence"/>
</dbReference>
<dbReference type="SUPFAM" id="SSF52518">
    <property type="entry name" value="Thiamin diphosphate-binding fold (THDP-binding)"/>
    <property type="match status" value="1"/>
</dbReference>
<evidence type="ECO:0000256" key="3">
    <source>
        <dbReference type="ARBA" id="ARBA00023052"/>
    </source>
</evidence>
<dbReference type="GO" id="GO:0006086">
    <property type="term" value="P:pyruvate decarboxylation to acetyl-CoA"/>
    <property type="evidence" value="ECO:0007669"/>
    <property type="project" value="TreeGrafter"/>
</dbReference>
<sequence length="340" mass="36978">MIKRGTNVKMIEMSIQTKAALSEEQLRQYLEKMVEIRVFEETIQSLYDEGEIYGTMHLCTGEEATAIGGTALLEKTDWITSTHRNHGHCIGKGTSVRGMLAEMMGRTTGTNGGKGGSMHIADMAVGNLGSNGIVGAGFPIATGAALSAKMQGTGQVVVCFAGDGATNEGSFHEALNLASIWQLPVIFFIENNHYAMSSPIEKMVNIDHLSERGAAYGIPGVTIDGNDLLTVLDAMNDALAYVRGGEGPVLLEAMTYRHAGHSKSDKNLYRTEAEIEEWQKANDPILRWAEKLQAAGLAVDLDQLYQEKRTELLELVAEVRRDPFPEAAALYQHVYAEAEV</sequence>
<dbReference type="GO" id="GO:0004739">
    <property type="term" value="F:pyruvate dehydrogenase (acetyl-transferring) activity"/>
    <property type="evidence" value="ECO:0007669"/>
    <property type="project" value="TreeGrafter"/>
</dbReference>
<accession>A0A1L8RH04</accession>
<dbReference type="EMBL" id="JXKH01000003">
    <property type="protein sequence ID" value="OJG18972.1"/>
    <property type="molecule type" value="Genomic_DNA"/>
</dbReference>
<name>A0A1L8RH04_9ENTE</name>
<evidence type="ECO:0000256" key="2">
    <source>
        <dbReference type="ARBA" id="ARBA00023002"/>
    </source>
</evidence>